<dbReference type="OrthoDB" id="10265695at2759"/>
<comment type="similarity">
    <text evidence="4">Belongs to the eIF-3 subunit H family.</text>
</comment>
<sequence>MEKPLDLRPSPQITKVRLEGITVMKVIKHCHDNFPMTVMGQLLGMDVDDTLEITNCYPFMSQPTTTAETGHDGTDLSSFEKEQQQHQRDMMWCVREVNIDHQVVGWYQSTGSQMGSFLSPQWIETQYNYQNHLGNIVCLIYDPIRTEEGLLSIHAYRLTKHFMELMRKGDFTSLGFSNTDVLANSIIEEVPIALHNSSLINAALVELDQAEEFSGENDVELARLSIGDKPVLEQSMEFLICELDTLGKEQSKYSYFMRNLVRSHGQVIEKMRKRRAENKKRDANGEEPLPDEEDVIQMFEKEPARLECKVLLKDLDSYVESIKSLASEGIVKQYGVSAVQAGDE</sequence>
<name>A0A2V3J7K6_9FLOR</name>
<dbReference type="HAMAP" id="MF_03007">
    <property type="entry name" value="eIF3h"/>
    <property type="match status" value="1"/>
</dbReference>
<evidence type="ECO:0000256" key="4">
    <source>
        <dbReference type="HAMAP-Rule" id="MF_03007"/>
    </source>
</evidence>
<evidence type="ECO:0000313" key="7">
    <source>
        <dbReference type="Proteomes" id="UP000247409"/>
    </source>
</evidence>
<dbReference type="InterPro" id="IPR037518">
    <property type="entry name" value="MPN"/>
</dbReference>
<evidence type="ECO:0000313" key="6">
    <source>
        <dbReference type="EMBL" id="PXF49260.1"/>
    </source>
</evidence>
<dbReference type="PROSITE" id="PS50249">
    <property type="entry name" value="MPN"/>
    <property type="match status" value="1"/>
</dbReference>
<keyword evidence="7" id="KW-1185">Reference proteome</keyword>
<dbReference type="Pfam" id="PF19445">
    <property type="entry name" value="eIF3h_C"/>
    <property type="match status" value="1"/>
</dbReference>
<dbReference type="GO" id="GO:0001732">
    <property type="term" value="P:formation of cytoplasmic translation initiation complex"/>
    <property type="evidence" value="ECO:0007669"/>
    <property type="project" value="UniProtKB-UniRule"/>
</dbReference>
<reference evidence="6 7" key="1">
    <citation type="journal article" date="2018" name="Mol. Biol. Evol.">
        <title>Analysis of the draft genome of the red seaweed Gracilariopsis chorda provides insights into genome size evolution in Rhodophyta.</title>
        <authorList>
            <person name="Lee J."/>
            <person name="Yang E.C."/>
            <person name="Graf L."/>
            <person name="Yang J.H."/>
            <person name="Qiu H."/>
            <person name="Zel Zion U."/>
            <person name="Chan C.X."/>
            <person name="Stephens T.G."/>
            <person name="Weber A.P.M."/>
            <person name="Boo G.H."/>
            <person name="Boo S.M."/>
            <person name="Kim K.M."/>
            <person name="Shin Y."/>
            <person name="Jung M."/>
            <person name="Lee S.J."/>
            <person name="Yim H.S."/>
            <person name="Lee J.H."/>
            <person name="Bhattacharya D."/>
            <person name="Yoon H.S."/>
        </authorList>
    </citation>
    <scope>NUCLEOTIDE SEQUENCE [LARGE SCALE GENOMIC DNA]</scope>
    <source>
        <strain evidence="6 7">SKKU-2015</strain>
        <tissue evidence="6">Whole body</tissue>
    </source>
</reference>
<comment type="subunit">
    <text evidence="4">Component of the eukaryotic translation initiation factor 3 (eIF-3) complex.</text>
</comment>
<dbReference type="InterPro" id="IPR000555">
    <property type="entry name" value="JAMM/MPN+_dom"/>
</dbReference>
<dbReference type="STRING" id="448386.A0A2V3J7K6"/>
<comment type="subcellular location">
    <subcellularLocation>
        <location evidence="4">Cytoplasm</location>
    </subcellularLocation>
</comment>
<evidence type="ECO:0000256" key="3">
    <source>
        <dbReference type="ARBA" id="ARBA00022917"/>
    </source>
</evidence>
<comment type="function">
    <text evidence="4">Component of the eukaryotic translation initiation factor 3 (eIF-3) complex, which is involved in protein synthesis of a specialized repertoire of mRNAs and, together with other initiation factors, stimulates binding of mRNA and methionyl-tRNAi to the 40S ribosome. The eIF-3 complex specifically targets and initiates translation of a subset of mRNAs involved in cell proliferation.</text>
</comment>
<gene>
    <name evidence="6" type="ORF">BWQ96_00834</name>
</gene>
<dbReference type="GO" id="GO:0016282">
    <property type="term" value="C:eukaryotic 43S preinitiation complex"/>
    <property type="evidence" value="ECO:0007669"/>
    <property type="project" value="UniProtKB-UniRule"/>
</dbReference>
<dbReference type="Gene3D" id="3.40.140.10">
    <property type="entry name" value="Cytidine Deaminase, domain 2"/>
    <property type="match status" value="1"/>
</dbReference>
<dbReference type="InterPro" id="IPR050242">
    <property type="entry name" value="JAMM_MPN+_peptidase_M67A"/>
</dbReference>
<dbReference type="SMART" id="SM00232">
    <property type="entry name" value="JAB_MPN"/>
    <property type="match status" value="1"/>
</dbReference>
<feature type="domain" description="MPN" evidence="5">
    <location>
        <begin position="16"/>
        <end position="162"/>
    </location>
</feature>
<protein>
    <recommendedName>
        <fullName evidence="4">Eukaryotic translation initiation factor 3 subunit H</fullName>
        <shortName evidence="4">eIF3h</shortName>
    </recommendedName>
</protein>
<comment type="caution">
    <text evidence="6">The sequence shown here is derived from an EMBL/GenBank/DDBJ whole genome shotgun (WGS) entry which is preliminary data.</text>
</comment>
<evidence type="ECO:0000259" key="5">
    <source>
        <dbReference type="PROSITE" id="PS50249"/>
    </source>
</evidence>
<dbReference type="PANTHER" id="PTHR10410">
    <property type="entry name" value="EUKARYOTIC TRANSLATION INITIATION FACTOR 3 -RELATED"/>
    <property type="match status" value="1"/>
</dbReference>
<organism evidence="6 7">
    <name type="scientific">Gracilariopsis chorda</name>
    <dbReference type="NCBI Taxonomy" id="448386"/>
    <lineage>
        <taxon>Eukaryota</taxon>
        <taxon>Rhodophyta</taxon>
        <taxon>Florideophyceae</taxon>
        <taxon>Rhodymeniophycidae</taxon>
        <taxon>Gracilariales</taxon>
        <taxon>Gracilariaceae</taxon>
        <taxon>Gracilariopsis</taxon>
    </lineage>
</organism>
<dbReference type="GO" id="GO:0008237">
    <property type="term" value="F:metallopeptidase activity"/>
    <property type="evidence" value="ECO:0007669"/>
    <property type="project" value="InterPro"/>
</dbReference>
<dbReference type="Pfam" id="PF01398">
    <property type="entry name" value="JAB"/>
    <property type="match status" value="1"/>
</dbReference>
<evidence type="ECO:0000256" key="1">
    <source>
        <dbReference type="ARBA" id="ARBA00022490"/>
    </source>
</evidence>
<dbReference type="CDD" id="cd08065">
    <property type="entry name" value="MPN_eIF3h"/>
    <property type="match status" value="1"/>
</dbReference>
<proteinExistence type="inferred from homology"/>
<evidence type="ECO:0000256" key="2">
    <source>
        <dbReference type="ARBA" id="ARBA00022540"/>
    </source>
</evidence>
<dbReference type="InterPro" id="IPR045810">
    <property type="entry name" value="eIF3h_C"/>
</dbReference>
<dbReference type="GO" id="GO:0005852">
    <property type="term" value="C:eukaryotic translation initiation factor 3 complex"/>
    <property type="evidence" value="ECO:0007669"/>
    <property type="project" value="UniProtKB-UniRule"/>
</dbReference>
<dbReference type="InterPro" id="IPR027524">
    <property type="entry name" value="eIF3h"/>
</dbReference>
<keyword evidence="2 4" id="KW-0396">Initiation factor</keyword>
<accession>A0A2V3J7K6</accession>
<dbReference type="GO" id="GO:0003743">
    <property type="term" value="F:translation initiation factor activity"/>
    <property type="evidence" value="ECO:0007669"/>
    <property type="project" value="UniProtKB-UniRule"/>
</dbReference>
<keyword evidence="3 4" id="KW-0648">Protein biosynthesis</keyword>
<keyword evidence="1 4" id="KW-0963">Cytoplasm</keyword>
<dbReference type="Proteomes" id="UP000247409">
    <property type="component" value="Unassembled WGS sequence"/>
</dbReference>
<dbReference type="GO" id="GO:0033290">
    <property type="term" value="C:eukaryotic 48S preinitiation complex"/>
    <property type="evidence" value="ECO:0007669"/>
    <property type="project" value="UniProtKB-UniRule"/>
</dbReference>
<dbReference type="EMBL" id="NBIV01000006">
    <property type="protein sequence ID" value="PXF49260.1"/>
    <property type="molecule type" value="Genomic_DNA"/>
</dbReference>
<dbReference type="AlphaFoldDB" id="A0A2V3J7K6"/>